<dbReference type="SUPFAM" id="SSF57184">
    <property type="entry name" value="Growth factor receptor domain"/>
    <property type="match status" value="1"/>
</dbReference>
<dbReference type="Proteomes" id="UP000005408">
    <property type="component" value="Unassembled WGS sequence"/>
</dbReference>
<feature type="compositionally biased region" description="Basic and acidic residues" evidence="2">
    <location>
        <begin position="171"/>
        <end position="183"/>
    </location>
</feature>
<evidence type="ECO:0000256" key="1">
    <source>
        <dbReference type="ARBA" id="ARBA00022536"/>
    </source>
</evidence>
<dbReference type="GO" id="GO:0005044">
    <property type="term" value="F:scavenger receptor activity"/>
    <property type="evidence" value="ECO:0007669"/>
    <property type="project" value="InterPro"/>
</dbReference>
<keyword evidence="1" id="KW-0245">EGF-like domain</keyword>
<keyword evidence="3" id="KW-1133">Transmembrane helix</keyword>
<dbReference type="InterPro" id="IPR009030">
    <property type="entry name" value="Growth_fac_rcpt_cys_sf"/>
</dbReference>
<keyword evidence="3" id="KW-0812">Transmembrane</keyword>
<evidence type="ECO:0000256" key="2">
    <source>
        <dbReference type="SAM" id="MobiDB-lite"/>
    </source>
</evidence>
<name>A0A8W8NSX9_MAGGI</name>
<feature type="chain" id="PRO_5036447046" evidence="4">
    <location>
        <begin position="20"/>
        <end position="215"/>
    </location>
</feature>
<evidence type="ECO:0000256" key="3">
    <source>
        <dbReference type="SAM" id="Phobius"/>
    </source>
</evidence>
<dbReference type="Gene3D" id="2.170.300.10">
    <property type="entry name" value="Tie2 ligand-binding domain superfamily"/>
    <property type="match status" value="1"/>
</dbReference>
<proteinExistence type="predicted"/>
<dbReference type="PANTHER" id="PTHR24043">
    <property type="entry name" value="SCAVENGER RECEPTOR CLASS F"/>
    <property type="match status" value="1"/>
</dbReference>
<dbReference type="InterPro" id="IPR042635">
    <property type="entry name" value="MEGF10/SREC1/2-like"/>
</dbReference>
<sequence length="215" mass="23729">MEAVLFCSFLSVWISLGRAYECLDQTYGLECQQICVNCKNKEPCHHVNGSCLNGCASGFYGDSCNLECLDQNYGLECQQICGNCKNKEPCHHVNGSCLNGCASGYVGNTCNLALESCSSGNESKCKTSTVLYVSVAITVLSLSLNAYFIIRQLRNKSVRRQQKNTENADTPTDKRSKDLKPTEHFSTSVYDQAEAKPAYQELGGIAEEYQYDKLS</sequence>
<evidence type="ECO:0000256" key="4">
    <source>
        <dbReference type="SAM" id="SignalP"/>
    </source>
</evidence>
<protein>
    <submittedName>
        <fullName evidence="5">Uncharacterized protein</fullName>
    </submittedName>
</protein>
<dbReference type="AlphaFoldDB" id="A0A8W8NSX9"/>
<accession>A0A8W8NSX9</accession>
<dbReference type="PANTHER" id="PTHR24043:SF8">
    <property type="entry name" value="EGF-LIKE DOMAIN-CONTAINING PROTEIN"/>
    <property type="match status" value="1"/>
</dbReference>
<dbReference type="EnsemblMetazoa" id="G9290.4">
    <property type="protein sequence ID" value="G9290.4:cds"/>
    <property type="gene ID" value="G9290"/>
</dbReference>
<keyword evidence="3" id="KW-0472">Membrane</keyword>
<reference evidence="5" key="1">
    <citation type="submission" date="2022-08" db="UniProtKB">
        <authorList>
            <consortium name="EnsemblMetazoa"/>
        </authorList>
    </citation>
    <scope>IDENTIFICATION</scope>
    <source>
        <strain evidence="5">05x7-T-G4-1.051#20</strain>
    </source>
</reference>
<evidence type="ECO:0000313" key="5">
    <source>
        <dbReference type="EnsemblMetazoa" id="G9290.4:cds"/>
    </source>
</evidence>
<feature type="region of interest" description="Disordered" evidence="2">
    <location>
        <begin position="159"/>
        <end position="192"/>
    </location>
</feature>
<keyword evidence="4" id="KW-0732">Signal</keyword>
<feature type="signal peptide" evidence="4">
    <location>
        <begin position="1"/>
        <end position="19"/>
    </location>
</feature>
<evidence type="ECO:0000313" key="6">
    <source>
        <dbReference type="Proteomes" id="UP000005408"/>
    </source>
</evidence>
<keyword evidence="6" id="KW-1185">Reference proteome</keyword>
<feature type="transmembrane region" description="Helical" evidence="3">
    <location>
        <begin position="130"/>
        <end position="150"/>
    </location>
</feature>
<organism evidence="5 6">
    <name type="scientific">Magallana gigas</name>
    <name type="common">Pacific oyster</name>
    <name type="synonym">Crassostrea gigas</name>
    <dbReference type="NCBI Taxonomy" id="29159"/>
    <lineage>
        <taxon>Eukaryota</taxon>
        <taxon>Metazoa</taxon>
        <taxon>Spiralia</taxon>
        <taxon>Lophotrochozoa</taxon>
        <taxon>Mollusca</taxon>
        <taxon>Bivalvia</taxon>
        <taxon>Autobranchia</taxon>
        <taxon>Pteriomorphia</taxon>
        <taxon>Ostreida</taxon>
        <taxon>Ostreoidea</taxon>
        <taxon>Ostreidae</taxon>
        <taxon>Magallana</taxon>
    </lineage>
</organism>